<accession>A0A6C0K5I7</accession>
<proteinExistence type="predicted"/>
<dbReference type="EMBL" id="MN740799">
    <property type="protein sequence ID" value="QHU12346.1"/>
    <property type="molecule type" value="Genomic_DNA"/>
</dbReference>
<protein>
    <submittedName>
        <fullName evidence="1">Uncharacterized protein</fullName>
    </submittedName>
</protein>
<reference evidence="1" key="1">
    <citation type="journal article" date="2020" name="Nature">
        <title>Giant virus diversity and host interactions through global metagenomics.</title>
        <authorList>
            <person name="Schulz F."/>
            <person name="Roux S."/>
            <person name="Paez-Espino D."/>
            <person name="Jungbluth S."/>
            <person name="Walsh D.A."/>
            <person name="Denef V.J."/>
            <person name="McMahon K.D."/>
            <person name="Konstantinidis K.T."/>
            <person name="Eloe-Fadrosh E.A."/>
            <person name="Kyrpides N.C."/>
            <person name="Woyke T."/>
        </authorList>
    </citation>
    <scope>NUCLEOTIDE SEQUENCE</scope>
    <source>
        <strain evidence="1">GVMAG-S-1101171-110</strain>
    </source>
</reference>
<dbReference type="AlphaFoldDB" id="A0A6C0K5I7"/>
<sequence length="395" mass="45775">MYNISSLNLEESLKYLVTSKEELEILGKEDPMQLIYGNAYDTYTEINRHTKRLLDKQLDDYLASAVPSPVPVWNKTQACHNIKIHLALVEYEAKKRQLSELLDEQLEDYFASVIPPEPSKSEPVWNKKAACNKLKELLAPTQSFPLNTKVRWYLDDENRSTCVQKSYGFLEVYAVRQGKYITVAPCQCQQRHIGIHASYCHRAGMNLRLYKDYISWLATVPKTGNITTEFPVRDSRPPFQRRLDMPIPLEKDDIRLVRVLQTRFMSHPQIWNDPSIDSQIRTLNEYVEFYQMNSQEAKLKSVVRKRDKLVSKSKGYSKQQMEETPLRFKNTGVYRLYVKVGGVPYEIGHHYHASIIVGANCKTFKTFNEMGAEIVNGKPKFIVSYKGTFHELKGC</sequence>
<organism evidence="1">
    <name type="scientific">viral metagenome</name>
    <dbReference type="NCBI Taxonomy" id="1070528"/>
    <lineage>
        <taxon>unclassified sequences</taxon>
        <taxon>metagenomes</taxon>
        <taxon>organismal metagenomes</taxon>
    </lineage>
</organism>
<evidence type="ECO:0000313" key="1">
    <source>
        <dbReference type="EMBL" id="QHU12346.1"/>
    </source>
</evidence>
<name>A0A6C0K5I7_9ZZZZ</name>